<feature type="region of interest" description="Disordered" evidence="3">
    <location>
        <begin position="479"/>
        <end position="512"/>
    </location>
</feature>
<dbReference type="InterPro" id="IPR000904">
    <property type="entry name" value="Sec7_dom"/>
</dbReference>
<dbReference type="CDD" id="cd00171">
    <property type="entry name" value="Sec7"/>
    <property type="match status" value="1"/>
</dbReference>
<dbReference type="SUPFAM" id="SSF48371">
    <property type="entry name" value="ARM repeat"/>
    <property type="match status" value="1"/>
</dbReference>
<evidence type="ECO:0000313" key="7">
    <source>
        <dbReference type="Proteomes" id="UP001150907"/>
    </source>
</evidence>
<dbReference type="PANTHER" id="PTHR10663:SF375">
    <property type="entry name" value="LD29171P"/>
    <property type="match status" value="1"/>
</dbReference>
<evidence type="ECO:0000256" key="1">
    <source>
        <dbReference type="ARBA" id="ARBA00004496"/>
    </source>
</evidence>
<evidence type="ECO:0000256" key="3">
    <source>
        <dbReference type="SAM" id="MobiDB-lite"/>
    </source>
</evidence>
<evidence type="ECO:0000256" key="4">
    <source>
        <dbReference type="SAM" id="SignalP"/>
    </source>
</evidence>
<dbReference type="Gene3D" id="1.10.1000.11">
    <property type="entry name" value="Arf Nucleotide-binding Site Opener,domain 2"/>
    <property type="match status" value="1"/>
</dbReference>
<dbReference type="GO" id="GO:0005737">
    <property type="term" value="C:cytoplasm"/>
    <property type="evidence" value="ECO:0007669"/>
    <property type="project" value="UniProtKB-SubCell"/>
</dbReference>
<feature type="signal peptide" evidence="4">
    <location>
        <begin position="1"/>
        <end position="18"/>
    </location>
</feature>
<dbReference type="PANTHER" id="PTHR10663">
    <property type="entry name" value="GUANYL-NUCLEOTIDE EXCHANGE FACTOR"/>
    <property type="match status" value="1"/>
</dbReference>
<dbReference type="SMART" id="SM00222">
    <property type="entry name" value="Sec7"/>
    <property type="match status" value="1"/>
</dbReference>
<evidence type="ECO:0000259" key="5">
    <source>
        <dbReference type="PROSITE" id="PS50190"/>
    </source>
</evidence>
<organism evidence="6 7">
    <name type="scientific">Coemansia thaxteri</name>
    <dbReference type="NCBI Taxonomy" id="2663907"/>
    <lineage>
        <taxon>Eukaryota</taxon>
        <taxon>Fungi</taxon>
        <taxon>Fungi incertae sedis</taxon>
        <taxon>Zoopagomycota</taxon>
        <taxon>Kickxellomycotina</taxon>
        <taxon>Kickxellomycetes</taxon>
        <taxon>Kickxellales</taxon>
        <taxon>Kickxellaceae</taxon>
        <taxon>Coemansia</taxon>
    </lineage>
</organism>
<dbReference type="FunFam" id="1.10.1000.11:FF:000003">
    <property type="entry name" value="Brefeldin A-inhibited guanine nucleotide-exchange protein 1"/>
    <property type="match status" value="1"/>
</dbReference>
<dbReference type="InterPro" id="IPR046455">
    <property type="entry name" value="Sec7/BIG1-like_C"/>
</dbReference>
<dbReference type="SUPFAM" id="SSF48425">
    <property type="entry name" value="Sec7 domain"/>
    <property type="match status" value="1"/>
</dbReference>
<dbReference type="GO" id="GO:0032012">
    <property type="term" value="P:regulation of ARF protein signal transduction"/>
    <property type="evidence" value="ECO:0007669"/>
    <property type="project" value="InterPro"/>
</dbReference>
<dbReference type="Pfam" id="PF01369">
    <property type="entry name" value="Sec7"/>
    <property type="match status" value="1"/>
</dbReference>
<feature type="compositionally biased region" description="Polar residues" evidence="3">
    <location>
        <begin position="1297"/>
        <end position="1306"/>
    </location>
</feature>
<sequence>RGRVLLTLGRVLAQPALVVELYLNYDCAEDARVNVFQRVAEILCKLGGSHVAPPPKGSPHHWLASVSDSSTEGAAAVAAAWRAVQQRPTVFNTPLAQSTLPLPHAPRLRGASAEHHRPLRTYSVSSQSTAGAALQSSAATAMLYGGLGFGGATDRGTAAALAVDDYMVRQWALEALSVMLQSMVAWSDRLAGASSGLPPPVPAKANAAAEASEEEAATKILANGNPTDPTTISSPAPTPPPTVAGDDPQELSSIKQRKEQYETGRKLFAWKPKKGIEAWRAGGFLKSNDPVEVGRFLFAQSGQGIDKLQLGEYLGEGDAHNIAVMHAFVDSMDFGSMDFVDALRLFLQSFRLPGEAQKIDRYMLKFAERYVMGNAGAGFANADTAYVLAYSTVLLNTDQHSPQVKNRMTLAEFVANNRGINDGQNVDPELLGRIYDQIARDEIKMRDDPLEGRLAGGSAGSGGPLFVLWGSSTANRVREQHAHASAAMAAKSEQSLRSMGRQRRPGGPAAADASWTMELDAGDYVHATRADHIAPMFGAVWTAVLAAMSSPMQTSPDPHVVAACLAGLQSGIALACRFRMPLERATFVTTLRNFTQLQNLAEMRRKHVEAIRALVEVAASRPDVGDGLAESWLDVLQCVSQLERLQLLTQGSEASAAAGARDDRDSGSVFGFGASQGAQGGGGAQSISARAFFRPPANGTPARSSSNSAHSLVPTVSVAELAKLETNSQALVVMVDRLFTASVHLSGSGIVAFVGALSRVAWGEITATFSAANGGDLGDAGQLRHPHRHSRRGSAQAHGLTAAPSRLFSLTKIVEIAYYNMERIRVEWSQIWAVLGPLFDRVGAYSDTRAALFALDSLRQLSMKFLEKEELPHFAFQKEFLRPFADILEGYVPEPSPSPPALTKGPQRRSTVVAVDVLVKDMVLRCVHQIVQAAARHIRSGWKAILNVAQIAARDANDSIAEMGFHIAKACAEQHGPQMWMLTTVRVQQASQDTSVDVVSVAGIEYFHELIDCLNEFAVGAAARRPRLALSAIDVLYGAGVALGRQVLSHPAYAPNDGISLDDQPLYRVWMPVLRALHEVVMHTEDLEVRTRALDAFFRLVMAQGQHFLSGLWAGVLRDLVFSMFADLRDPSASRRFATVDDLELWFSTTLIKALRHLIALFSRYYPTHLSNAMMAEVLELLVMCIAQPSEILGKIGTSCLQDLVRSNYAKWDDDAWSMVCATLARLFNWSQPRELFTIAGAEYDADQHEQQQQQASTNGNALLPAIAPVAVKRTPSTQPHAANRPSPLRTGGSAASLLSSTDGNETPSPSTTPSTPTRTPVVDDDKSNSDSPMPAISSSANSLARASVATAATPAESKPDYMHITLKCILQLLLIQTLGELFGANVESADTSAGEPQATGDDLYCHMSAHHLFILLDCLDQSRAFAHRFNMSRRVRRRLVEMGVMPTMPSLLKQETSSVLVELHILQRMHSDAMGVSYALKRKQDSVSKTVIAERQAVAVEVDDRLAMLMRTVFVQYSSASNNVSRTHDATADDDAAALDSTKSKRIVKLVSNKTTSDLSSVEAKRGLVVTSSWRGSLVTILGHIADLSKSNDATKPFNAAVSRHWPELVDMLGVAAAVRDFDIVGGIQRVLALAG</sequence>
<feature type="chain" id="PRO_5040891190" evidence="4">
    <location>
        <begin position="19"/>
        <end position="1637"/>
    </location>
</feature>
<feature type="non-terminal residue" evidence="6">
    <location>
        <position position="1"/>
    </location>
</feature>
<comment type="caution">
    <text evidence="6">The sequence shown here is derived from an EMBL/GenBank/DDBJ whole genome shotgun (WGS) entry which is preliminary data.</text>
</comment>
<dbReference type="Gene3D" id="1.10.220.20">
    <property type="match status" value="1"/>
</dbReference>
<feature type="compositionally biased region" description="Low complexity" evidence="3">
    <location>
        <begin position="1307"/>
        <end position="1321"/>
    </location>
</feature>
<proteinExistence type="predicted"/>
<dbReference type="GO" id="GO:0005085">
    <property type="term" value="F:guanyl-nucleotide exchange factor activity"/>
    <property type="evidence" value="ECO:0007669"/>
    <property type="project" value="InterPro"/>
</dbReference>
<dbReference type="InterPro" id="IPR016024">
    <property type="entry name" value="ARM-type_fold"/>
</dbReference>
<keyword evidence="4" id="KW-0732">Signal</keyword>
<dbReference type="Proteomes" id="UP001150907">
    <property type="component" value="Unassembled WGS sequence"/>
</dbReference>
<dbReference type="OrthoDB" id="18431at2759"/>
<evidence type="ECO:0000256" key="2">
    <source>
        <dbReference type="ARBA" id="ARBA00022490"/>
    </source>
</evidence>
<comment type="subcellular location">
    <subcellularLocation>
        <location evidence="1">Cytoplasm</location>
    </subcellularLocation>
</comment>
<feature type="compositionally biased region" description="Low complexity" evidence="3">
    <location>
        <begin position="226"/>
        <end position="235"/>
    </location>
</feature>
<dbReference type="EMBL" id="JANBQF010000670">
    <property type="protein sequence ID" value="KAJ1999625.1"/>
    <property type="molecule type" value="Genomic_DNA"/>
</dbReference>
<dbReference type="InterPro" id="IPR015403">
    <property type="entry name" value="Mon2/Sec7/BIG1-like_HDS"/>
</dbReference>
<keyword evidence="2" id="KW-0963">Cytoplasm</keyword>
<dbReference type="PROSITE" id="PS50190">
    <property type="entry name" value="SEC7"/>
    <property type="match status" value="1"/>
</dbReference>
<protein>
    <submittedName>
        <fullName evidence="6">Guanine nucleotide exchange protein for ADP-robosylation factor</fullName>
    </submittedName>
</protein>
<feature type="region of interest" description="Disordered" evidence="3">
    <location>
        <begin position="1274"/>
        <end position="1343"/>
    </location>
</feature>
<name>A0A9W8BA09_9FUNG</name>
<accession>A0A9W8BA09</accession>
<feature type="domain" description="SEC7" evidence="5">
    <location>
        <begin position="250"/>
        <end position="441"/>
    </location>
</feature>
<dbReference type="Pfam" id="PF20252">
    <property type="entry name" value="BIG2_C"/>
    <property type="match status" value="1"/>
</dbReference>
<gene>
    <name evidence="6" type="primary">SEC7</name>
    <name evidence="6" type="ORF">H4R26_004986</name>
</gene>
<dbReference type="Pfam" id="PF09324">
    <property type="entry name" value="Sec7-like_HDS"/>
    <property type="match status" value="2"/>
</dbReference>
<feature type="non-terminal residue" evidence="6">
    <location>
        <position position="1637"/>
    </location>
</feature>
<keyword evidence="7" id="KW-1185">Reference proteome</keyword>
<evidence type="ECO:0000313" key="6">
    <source>
        <dbReference type="EMBL" id="KAJ1999625.1"/>
    </source>
</evidence>
<reference evidence="6" key="1">
    <citation type="submission" date="2022-07" db="EMBL/GenBank/DDBJ databases">
        <title>Phylogenomic reconstructions and comparative analyses of Kickxellomycotina fungi.</title>
        <authorList>
            <person name="Reynolds N.K."/>
            <person name="Stajich J.E."/>
            <person name="Barry K."/>
            <person name="Grigoriev I.V."/>
            <person name="Crous P."/>
            <person name="Smith M.E."/>
        </authorList>
    </citation>
    <scope>NUCLEOTIDE SEQUENCE</scope>
    <source>
        <strain evidence="6">IMI 214461</strain>
    </source>
</reference>
<dbReference type="InterPro" id="IPR035999">
    <property type="entry name" value="Sec7_dom_sf"/>
</dbReference>
<feature type="region of interest" description="Disordered" evidence="3">
    <location>
        <begin position="222"/>
        <end position="252"/>
    </location>
</feature>
<dbReference type="InterPro" id="IPR023394">
    <property type="entry name" value="Sec7_C_sf"/>
</dbReference>